<feature type="region of interest" description="Disordered" evidence="2">
    <location>
        <begin position="26"/>
        <end position="47"/>
    </location>
</feature>
<gene>
    <name evidence="3" type="ORF">MI149_20920</name>
</gene>
<protein>
    <submittedName>
        <fullName evidence="3">Uncharacterized protein</fullName>
    </submittedName>
</protein>
<reference evidence="3" key="1">
    <citation type="submission" date="2022-08" db="EMBL/GenBank/DDBJ databases">
        <title>Whole genome sequencing of non-tuberculosis mycobacteria type-strains.</title>
        <authorList>
            <person name="Igarashi Y."/>
            <person name="Osugi A."/>
            <person name="Mitarai S."/>
        </authorList>
    </citation>
    <scope>NUCLEOTIDE SEQUENCE</scope>
    <source>
        <strain evidence="3">JCM 16369</strain>
    </source>
</reference>
<keyword evidence="1" id="KW-0175">Coiled coil</keyword>
<evidence type="ECO:0000256" key="1">
    <source>
        <dbReference type="SAM" id="Coils"/>
    </source>
</evidence>
<organism evidence="3 4">
    <name type="scientific">Mycolicibacterium crocinum</name>
    <dbReference type="NCBI Taxonomy" id="388459"/>
    <lineage>
        <taxon>Bacteria</taxon>
        <taxon>Bacillati</taxon>
        <taxon>Actinomycetota</taxon>
        <taxon>Actinomycetes</taxon>
        <taxon>Mycobacteriales</taxon>
        <taxon>Mycobacteriaceae</taxon>
        <taxon>Mycolicibacterium</taxon>
    </lineage>
</organism>
<proteinExistence type="predicted"/>
<feature type="coiled-coil region" evidence="1">
    <location>
        <begin position="48"/>
        <end position="113"/>
    </location>
</feature>
<evidence type="ECO:0000256" key="2">
    <source>
        <dbReference type="SAM" id="MobiDB-lite"/>
    </source>
</evidence>
<accession>A0ABY3THC6</accession>
<evidence type="ECO:0000313" key="4">
    <source>
        <dbReference type="Proteomes" id="UP001055337"/>
    </source>
</evidence>
<evidence type="ECO:0000313" key="3">
    <source>
        <dbReference type="EMBL" id="ULN40135.1"/>
    </source>
</evidence>
<sequence length="117" mass="13037">MLLEDPAPAFAGGLITRVESPFAAGAPAPLRRPFPRPSLTRPVHPNDAAQARRFAELMQDEIDDLENLIAVAQNRWTSRCDAGWGAARTPEPVLRLREKLKEVRRLQEGLQARFGID</sequence>
<dbReference type="RefSeq" id="WP_240176971.1">
    <property type="nucleotide sequence ID" value="NZ_CP092362.2"/>
</dbReference>
<name>A0ABY3THC6_9MYCO</name>
<keyword evidence="4" id="KW-1185">Reference proteome</keyword>
<dbReference type="Proteomes" id="UP001055337">
    <property type="component" value="Chromosome"/>
</dbReference>
<dbReference type="EMBL" id="CP092362">
    <property type="protein sequence ID" value="ULN40135.1"/>
    <property type="molecule type" value="Genomic_DNA"/>
</dbReference>